<sequence>MYFDPKPGDTVSVQLYPSGRHEGIVGRNGYIIARSRRLGGVFAVPPSEFSNGKLRTNHGYIGVLGREQTLKRAEAMIGERGYNVISNNCLHFVNLVNGLPRDARMNENVATRPGLHDLATTLKRFRKFIG</sequence>
<dbReference type="AlphaFoldDB" id="A0A7C5LUD4"/>
<dbReference type="EMBL" id="DRMJ01000452">
    <property type="protein sequence ID" value="HHL43674.1"/>
    <property type="molecule type" value="Genomic_DNA"/>
</dbReference>
<dbReference type="Proteomes" id="UP000885830">
    <property type="component" value="Unassembled WGS sequence"/>
</dbReference>
<organism evidence="2">
    <name type="scientific">Hellea balneolensis</name>
    <dbReference type="NCBI Taxonomy" id="287478"/>
    <lineage>
        <taxon>Bacteria</taxon>
        <taxon>Pseudomonadati</taxon>
        <taxon>Pseudomonadota</taxon>
        <taxon>Alphaproteobacteria</taxon>
        <taxon>Maricaulales</taxon>
        <taxon>Robiginitomaculaceae</taxon>
        <taxon>Hellea</taxon>
    </lineage>
</organism>
<reference evidence="2" key="1">
    <citation type="journal article" date="2020" name="mSystems">
        <title>Genome- and Community-Level Interaction Insights into Carbon Utilization and Element Cycling Functions of Hydrothermarchaeota in Hydrothermal Sediment.</title>
        <authorList>
            <person name="Zhou Z."/>
            <person name="Liu Y."/>
            <person name="Xu W."/>
            <person name="Pan J."/>
            <person name="Luo Z.H."/>
            <person name="Li M."/>
        </authorList>
    </citation>
    <scope>NUCLEOTIDE SEQUENCE [LARGE SCALE GENOMIC DNA]</scope>
    <source>
        <strain evidence="2">HyVt-485</strain>
    </source>
</reference>
<comment type="caution">
    <text evidence="2">The sequence shown here is derived from an EMBL/GenBank/DDBJ whole genome shotgun (WGS) entry which is preliminary data.</text>
</comment>
<accession>A0A7C5LUD4</accession>
<dbReference type="InterPro" id="IPR007053">
    <property type="entry name" value="LRAT_dom"/>
</dbReference>
<dbReference type="Pfam" id="PF04970">
    <property type="entry name" value="LRAT"/>
    <property type="match status" value="1"/>
</dbReference>
<gene>
    <name evidence="2" type="ORF">ENJ42_08655</name>
</gene>
<feature type="domain" description="LRAT" evidence="1">
    <location>
        <begin position="64"/>
        <end position="95"/>
    </location>
</feature>
<evidence type="ECO:0000313" key="2">
    <source>
        <dbReference type="EMBL" id="HHL43674.1"/>
    </source>
</evidence>
<dbReference type="Gene3D" id="3.90.1720.10">
    <property type="entry name" value="endopeptidase domain like (from Nostoc punctiforme)"/>
    <property type="match status" value="1"/>
</dbReference>
<protein>
    <recommendedName>
        <fullName evidence="1">LRAT domain-containing protein</fullName>
    </recommendedName>
</protein>
<name>A0A7C5LUD4_9PROT</name>
<proteinExistence type="predicted"/>
<evidence type="ECO:0000259" key="1">
    <source>
        <dbReference type="Pfam" id="PF04970"/>
    </source>
</evidence>